<dbReference type="PANTHER" id="PTHR43791">
    <property type="entry name" value="PERMEASE-RELATED"/>
    <property type="match status" value="1"/>
</dbReference>
<feature type="domain" description="Major facilitator superfamily (MFS) profile" evidence="7">
    <location>
        <begin position="32"/>
        <end position="437"/>
    </location>
</feature>
<dbReference type="Pfam" id="PF07690">
    <property type="entry name" value="MFS_1"/>
    <property type="match status" value="1"/>
</dbReference>
<keyword evidence="2" id="KW-0813">Transport</keyword>
<feature type="transmembrane region" description="Helical" evidence="6">
    <location>
        <begin position="413"/>
        <end position="433"/>
    </location>
</feature>
<dbReference type="InterPro" id="IPR011701">
    <property type="entry name" value="MFS"/>
</dbReference>
<feature type="transmembrane region" description="Helical" evidence="6">
    <location>
        <begin position="193"/>
        <end position="213"/>
    </location>
</feature>
<evidence type="ECO:0000313" key="9">
    <source>
        <dbReference type="Proteomes" id="UP001363010"/>
    </source>
</evidence>
<comment type="caution">
    <text evidence="8">The sequence shown here is derived from an EMBL/GenBank/DDBJ whole genome shotgun (WGS) entry which is preliminary data.</text>
</comment>
<dbReference type="Gene3D" id="1.20.1250.20">
    <property type="entry name" value="MFS general substrate transporter like domains"/>
    <property type="match status" value="2"/>
</dbReference>
<sequence length="456" mass="48396">MSSTFQSHAGVAIADASPPSESSIVRKVAWRIMPLIMVCYLFAFFDRINISFAKFALQSDLHLSDTAYGFGAGLFVVGYVLFEVPSNLMLYKVGARRWIARIMVSWGIATALMVFVQTEWQFYVLRFLIGAMEAGFAPGVLFYLTLWFPVAYRGRITSTLFLASAFAGLVGAPAAGLVLSLLDGALGMAGWHWLFLVGGLPCIVLGFLVFNVLKDRIQDASWLTPAEQKLLSSRIADQNKSIGSHSLLGALKTPGFLTLGLVYFLIQIASYGLNFWAPHLIRTSGTTHPTIIGLLTAVPYLCGAIAMLVVGKLSDATGERRKFVAGLISLSAIGFFAAGFFDKSTALLVVALGVMGAGVIASIPAFWALPPKLVTGAGAAGGIALINTLGQLGGIVSPVMVGRIKDITGSTTPALYVIGGLSLVCAAILMYGLPATLRRKEERTAALTGLASEAAR</sequence>
<feature type="transmembrane region" description="Helical" evidence="6">
    <location>
        <begin position="68"/>
        <end position="91"/>
    </location>
</feature>
<proteinExistence type="predicted"/>
<comment type="subcellular location">
    <subcellularLocation>
        <location evidence="1">Membrane</location>
        <topology evidence="1">Multi-pass membrane protein</topology>
    </subcellularLocation>
</comment>
<evidence type="ECO:0000256" key="3">
    <source>
        <dbReference type="ARBA" id="ARBA00022692"/>
    </source>
</evidence>
<feature type="transmembrane region" description="Helical" evidence="6">
    <location>
        <begin position="347"/>
        <end position="369"/>
    </location>
</feature>
<dbReference type="CDD" id="cd17319">
    <property type="entry name" value="MFS_ExuT_GudP_like"/>
    <property type="match status" value="1"/>
</dbReference>
<dbReference type="RefSeq" id="WP_340365213.1">
    <property type="nucleotide sequence ID" value="NZ_JBBKZV010000012.1"/>
</dbReference>
<evidence type="ECO:0000313" key="8">
    <source>
        <dbReference type="EMBL" id="MEJ8824178.1"/>
    </source>
</evidence>
<dbReference type="PROSITE" id="PS50850">
    <property type="entry name" value="MFS"/>
    <property type="match status" value="1"/>
</dbReference>
<dbReference type="SUPFAM" id="SSF103473">
    <property type="entry name" value="MFS general substrate transporter"/>
    <property type="match status" value="1"/>
</dbReference>
<keyword evidence="5 6" id="KW-0472">Membrane</keyword>
<protein>
    <submittedName>
        <fullName evidence="8">MFS transporter</fullName>
    </submittedName>
</protein>
<feature type="transmembrane region" description="Helical" evidence="6">
    <location>
        <begin position="123"/>
        <end position="148"/>
    </location>
</feature>
<feature type="transmembrane region" description="Helical" evidence="6">
    <location>
        <begin position="98"/>
        <end position="117"/>
    </location>
</feature>
<dbReference type="EMBL" id="JBBKZV010000012">
    <property type="protein sequence ID" value="MEJ8824178.1"/>
    <property type="molecule type" value="Genomic_DNA"/>
</dbReference>
<feature type="transmembrane region" description="Helical" evidence="6">
    <location>
        <begin position="381"/>
        <end position="401"/>
    </location>
</feature>
<keyword evidence="3 6" id="KW-0812">Transmembrane</keyword>
<feature type="transmembrane region" description="Helical" evidence="6">
    <location>
        <begin position="160"/>
        <end position="181"/>
    </location>
</feature>
<evidence type="ECO:0000256" key="4">
    <source>
        <dbReference type="ARBA" id="ARBA00022989"/>
    </source>
</evidence>
<feature type="transmembrane region" description="Helical" evidence="6">
    <location>
        <begin position="289"/>
        <end position="311"/>
    </location>
</feature>
<evidence type="ECO:0000256" key="1">
    <source>
        <dbReference type="ARBA" id="ARBA00004141"/>
    </source>
</evidence>
<gene>
    <name evidence="8" type="ORF">WKW80_19435</name>
</gene>
<feature type="transmembrane region" description="Helical" evidence="6">
    <location>
        <begin position="323"/>
        <end position="341"/>
    </location>
</feature>
<feature type="transmembrane region" description="Helical" evidence="6">
    <location>
        <begin position="28"/>
        <end position="48"/>
    </location>
</feature>
<accession>A0ABU8W3I7</accession>
<evidence type="ECO:0000259" key="7">
    <source>
        <dbReference type="PROSITE" id="PS50850"/>
    </source>
</evidence>
<name>A0ABU8W3I7_9BURK</name>
<dbReference type="Proteomes" id="UP001363010">
    <property type="component" value="Unassembled WGS sequence"/>
</dbReference>
<keyword evidence="4 6" id="KW-1133">Transmembrane helix</keyword>
<dbReference type="InterPro" id="IPR036259">
    <property type="entry name" value="MFS_trans_sf"/>
</dbReference>
<keyword evidence="9" id="KW-1185">Reference proteome</keyword>
<reference evidence="8 9" key="1">
    <citation type="submission" date="2024-03" db="EMBL/GenBank/DDBJ databases">
        <title>Novel species of the genus Variovorax.</title>
        <authorList>
            <person name="Liu Q."/>
            <person name="Xin Y.-H."/>
        </authorList>
    </citation>
    <scope>NUCLEOTIDE SEQUENCE [LARGE SCALE GENOMIC DNA]</scope>
    <source>
        <strain evidence="8 9">KACC 18501</strain>
    </source>
</reference>
<evidence type="ECO:0000256" key="5">
    <source>
        <dbReference type="ARBA" id="ARBA00023136"/>
    </source>
</evidence>
<dbReference type="InterPro" id="IPR020846">
    <property type="entry name" value="MFS_dom"/>
</dbReference>
<dbReference type="PANTHER" id="PTHR43791:SF36">
    <property type="entry name" value="TRANSPORTER, PUTATIVE (AFU_ORTHOLOGUE AFUA_6G08340)-RELATED"/>
    <property type="match status" value="1"/>
</dbReference>
<feature type="transmembrane region" description="Helical" evidence="6">
    <location>
        <begin position="256"/>
        <end position="277"/>
    </location>
</feature>
<organism evidence="8 9">
    <name type="scientific">Variovorax humicola</name>
    <dbReference type="NCBI Taxonomy" id="1769758"/>
    <lineage>
        <taxon>Bacteria</taxon>
        <taxon>Pseudomonadati</taxon>
        <taxon>Pseudomonadota</taxon>
        <taxon>Betaproteobacteria</taxon>
        <taxon>Burkholderiales</taxon>
        <taxon>Comamonadaceae</taxon>
        <taxon>Variovorax</taxon>
    </lineage>
</organism>
<evidence type="ECO:0000256" key="2">
    <source>
        <dbReference type="ARBA" id="ARBA00022448"/>
    </source>
</evidence>
<evidence type="ECO:0000256" key="6">
    <source>
        <dbReference type="SAM" id="Phobius"/>
    </source>
</evidence>